<feature type="region of interest" description="Disordered" evidence="1">
    <location>
        <begin position="51"/>
        <end position="74"/>
    </location>
</feature>
<sequence>MDLRRRAVYAASKRRHQVLSFSRWTPPSSPAVSLTSAPKGILLAANVGRLATSQSPPPPPALLLPDGSQTTSPLHHGAQPLTLRASSSAGKTLMVFYLIFRGSLYATLKMLELEGCQLFIINALMSCAILVNSLRLPHHYGGLGGMGAVV</sequence>
<evidence type="ECO:0000256" key="1">
    <source>
        <dbReference type="SAM" id="MobiDB-lite"/>
    </source>
</evidence>
<organism evidence="2 3">
    <name type="scientific">Eragrostis curvula</name>
    <name type="common">weeping love grass</name>
    <dbReference type="NCBI Taxonomy" id="38414"/>
    <lineage>
        <taxon>Eukaryota</taxon>
        <taxon>Viridiplantae</taxon>
        <taxon>Streptophyta</taxon>
        <taxon>Embryophyta</taxon>
        <taxon>Tracheophyta</taxon>
        <taxon>Spermatophyta</taxon>
        <taxon>Magnoliopsida</taxon>
        <taxon>Liliopsida</taxon>
        <taxon>Poales</taxon>
        <taxon>Poaceae</taxon>
        <taxon>PACMAD clade</taxon>
        <taxon>Chloridoideae</taxon>
        <taxon>Eragrostideae</taxon>
        <taxon>Eragrostidinae</taxon>
        <taxon>Eragrostis</taxon>
    </lineage>
</organism>
<name>A0A5J9V273_9POAL</name>
<dbReference type="AlphaFoldDB" id="A0A5J9V273"/>
<dbReference type="EMBL" id="RWGY01000011">
    <property type="protein sequence ID" value="TVU30026.1"/>
    <property type="molecule type" value="Genomic_DNA"/>
</dbReference>
<proteinExistence type="predicted"/>
<accession>A0A5J9V273</accession>
<reference evidence="2 3" key="1">
    <citation type="journal article" date="2019" name="Sci. Rep.">
        <title>A high-quality genome of Eragrostis curvula grass provides insights into Poaceae evolution and supports new strategies to enhance forage quality.</title>
        <authorList>
            <person name="Carballo J."/>
            <person name="Santos B.A.C.M."/>
            <person name="Zappacosta D."/>
            <person name="Garbus I."/>
            <person name="Selva J.P."/>
            <person name="Gallo C.A."/>
            <person name="Diaz A."/>
            <person name="Albertini E."/>
            <person name="Caccamo M."/>
            <person name="Echenique V."/>
        </authorList>
    </citation>
    <scope>NUCLEOTIDE SEQUENCE [LARGE SCALE GENOMIC DNA]</scope>
    <source>
        <strain evidence="3">cv. Victoria</strain>
        <tissue evidence="2">Leaf</tissue>
    </source>
</reference>
<evidence type="ECO:0000313" key="2">
    <source>
        <dbReference type="EMBL" id="TVU30026.1"/>
    </source>
</evidence>
<gene>
    <name evidence="2" type="ORF">EJB05_21628</name>
</gene>
<evidence type="ECO:0000313" key="3">
    <source>
        <dbReference type="Proteomes" id="UP000324897"/>
    </source>
</evidence>
<dbReference type="Proteomes" id="UP000324897">
    <property type="component" value="Chromosome 1"/>
</dbReference>
<comment type="caution">
    <text evidence="2">The sequence shown here is derived from an EMBL/GenBank/DDBJ whole genome shotgun (WGS) entry which is preliminary data.</text>
</comment>
<protein>
    <submittedName>
        <fullName evidence="2">Uncharacterized protein</fullName>
    </submittedName>
</protein>
<dbReference type="Gramene" id="TVU30026">
    <property type="protein sequence ID" value="TVU30026"/>
    <property type="gene ID" value="EJB05_21628"/>
</dbReference>
<keyword evidence="3" id="KW-1185">Reference proteome</keyword>